<dbReference type="SUPFAM" id="SSF55486">
    <property type="entry name" value="Metalloproteases ('zincins'), catalytic domain"/>
    <property type="match status" value="1"/>
</dbReference>
<feature type="active site" evidence="7">
    <location>
        <position position="204"/>
    </location>
</feature>
<reference evidence="11 12" key="1">
    <citation type="submission" date="2016-10" db="EMBL/GenBank/DDBJ databases">
        <authorList>
            <person name="de Groot N.N."/>
        </authorList>
    </citation>
    <scope>NUCLEOTIDE SEQUENCE [LARGE SCALE GENOMIC DNA]</scope>
    <source>
        <strain evidence="11 12">DSM 19033</strain>
    </source>
</reference>
<dbReference type="InterPro" id="IPR052759">
    <property type="entry name" value="Metalloprotease_M4"/>
</dbReference>
<feature type="domain" description="Peptidase M4" evidence="9">
    <location>
        <begin position="104"/>
        <end position="211"/>
    </location>
</feature>
<dbReference type="InterPro" id="IPR001570">
    <property type="entry name" value="Peptidase_M4_C_domain"/>
</dbReference>
<feature type="domain" description="Peptidase M4 C-terminal" evidence="10">
    <location>
        <begin position="215"/>
        <end position="383"/>
    </location>
</feature>
<dbReference type="GO" id="GO:0004222">
    <property type="term" value="F:metalloendopeptidase activity"/>
    <property type="evidence" value="ECO:0007669"/>
    <property type="project" value="UniProtKB-UniRule"/>
</dbReference>
<dbReference type="AlphaFoldDB" id="A0A1H4G9M9"/>
<protein>
    <recommendedName>
        <fullName evidence="8">Neutral metalloproteinase</fullName>
        <ecNumber evidence="8">3.4.24.-</ecNumber>
    </recommendedName>
</protein>
<dbReference type="InterPro" id="IPR027268">
    <property type="entry name" value="Peptidase_M4/M1_CTD_sf"/>
</dbReference>
<evidence type="ECO:0000256" key="3">
    <source>
        <dbReference type="ARBA" id="ARBA00022723"/>
    </source>
</evidence>
<dbReference type="EMBL" id="FNRA01000009">
    <property type="protein sequence ID" value="SEB05402.1"/>
    <property type="molecule type" value="Genomic_DNA"/>
</dbReference>
<evidence type="ECO:0000256" key="4">
    <source>
        <dbReference type="ARBA" id="ARBA00022801"/>
    </source>
</evidence>
<keyword evidence="2 8" id="KW-0645">Protease</keyword>
<dbReference type="GO" id="GO:0006508">
    <property type="term" value="P:proteolysis"/>
    <property type="evidence" value="ECO:0007669"/>
    <property type="project" value="UniProtKB-KW"/>
</dbReference>
<evidence type="ECO:0000256" key="8">
    <source>
        <dbReference type="RuleBase" id="RU366073"/>
    </source>
</evidence>
<dbReference type="PANTHER" id="PTHR43579:SF1">
    <property type="entry name" value="NEUTRAL METALLOPROTEINASE"/>
    <property type="match status" value="1"/>
</dbReference>
<keyword evidence="4 8" id="KW-0378">Hydrolase</keyword>
<comment type="subcellular location">
    <subcellularLocation>
        <location evidence="8">Secreted</location>
    </subcellularLocation>
</comment>
<name>A0A1H4G9M9_9SPHI</name>
<dbReference type="Gene3D" id="1.10.390.10">
    <property type="entry name" value="Neutral Protease Domain 2"/>
    <property type="match status" value="1"/>
</dbReference>
<accession>A0A1H4G9M9</accession>
<dbReference type="Gene3D" id="3.10.170.10">
    <property type="match status" value="1"/>
</dbReference>
<dbReference type="GO" id="GO:0046872">
    <property type="term" value="F:metal ion binding"/>
    <property type="evidence" value="ECO:0007669"/>
    <property type="project" value="UniProtKB-UniRule"/>
</dbReference>
<keyword evidence="8" id="KW-0964">Secreted</keyword>
<comment type="cofactor">
    <cofactor evidence="8">
        <name>Zn(2+)</name>
        <dbReference type="ChEBI" id="CHEBI:29105"/>
    </cofactor>
</comment>
<organism evidence="11 12">
    <name type="scientific">Pedobacter hartonius</name>
    <dbReference type="NCBI Taxonomy" id="425514"/>
    <lineage>
        <taxon>Bacteria</taxon>
        <taxon>Pseudomonadati</taxon>
        <taxon>Bacteroidota</taxon>
        <taxon>Sphingobacteriia</taxon>
        <taxon>Sphingobacteriales</taxon>
        <taxon>Sphingobacteriaceae</taxon>
        <taxon>Pedobacter</taxon>
    </lineage>
</organism>
<dbReference type="Pfam" id="PF01447">
    <property type="entry name" value="Peptidase_M4"/>
    <property type="match status" value="1"/>
</dbReference>
<feature type="active site" description="Proton donor" evidence="7">
    <location>
        <position position="304"/>
    </location>
</feature>
<keyword evidence="3" id="KW-0479">Metal-binding</keyword>
<sequence>MENIVSPATCNLHHRHSIQCFIPPYMRLKLISSAESRPKLLKSHLGDLSLDEEIRGRRQAYAKLKPNEKNTLTTVQLKAGGVKKSVLEKISDDAAVIPKPSRLVYSAENRKALPGKLIRDESGKVSGDQDVDNVYESAGATWDFYYSLFGRNSIDNAGMKLIQTVHYLKKYDNAFWDGKQMIYGDGDGAIFASFTSDIDITGHELTHGVIQYECNLEYKDQSGALNESLADVFGIMIKQKMLNQDVRTSDWLVGEHTLVGDEYAIRSLKAPGTAYVNHPDLGTDPQPANMSGYTDDPDDNGGVHLNSGIPNHAFYLAAFDVGGFSWEKVGQVWYRAMCNKNLVSTNATFADFKQATITEATSLFGATDQVTASVRNAWNSVGV</sequence>
<evidence type="ECO:0000313" key="12">
    <source>
        <dbReference type="Proteomes" id="UP000198850"/>
    </source>
</evidence>
<dbReference type="PANTHER" id="PTHR43579">
    <property type="match status" value="1"/>
</dbReference>
<evidence type="ECO:0000256" key="5">
    <source>
        <dbReference type="ARBA" id="ARBA00022833"/>
    </source>
</evidence>
<evidence type="ECO:0000256" key="6">
    <source>
        <dbReference type="ARBA" id="ARBA00023049"/>
    </source>
</evidence>
<dbReference type="InterPro" id="IPR023612">
    <property type="entry name" value="Peptidase_M4"/>
</dbReference>
<comment type="similarity">
    <text evidence="1 8">Belongs to the peptidase M4 family.</text>
</comment>
<evidence type="ECO:0000313" key="11">
    <source>
        <dbReference type="EMBL" id="SEB05402.1"/>
    </source>
</evidence>
<dbReference type="EC" id="3.4.24.-" evidence="8"/>
<evidence type="ECO:0000256" key="1">
    <source>
        <dbReference type="ARBA" id="ARBA00009388"/>
    </source>
</evidence>
<dbReference type="Proteomes" id="UP000198850">
    <property type="component" value="Unassembled WGS sequence"/>
</dbReference>
<evidence type="ECO:0000259" key="9">
    <source>
        <dbReference type="Pfam" id="PF01447"/>
    </source>
</evidence>
<comment type="function">
    <text evidence="8">Extracellular zinc metalloprotease.</text>
</comment>
<dbReference type="STRING" id="425514.SAMN05443550_10984"/>
<dbReference type="CDD" id="cd09597">
    <property type="entry name" value="M4_TLP"/>
    <property type="match status" value="1"/>
</dbReference>
<keyword evidence="12" id="KW-1185">Reference proteome</keyword>
<keyword evidence="6 8" id="KW-0482">Metalloprotease</keyword>
<gene>
    <name evidence="11" type="ORF">SAMN05443550_10984</name>
</gene>
<proteinExistence type="inferred from homology"/>
<evidence type="ECO:0000259" key="10">
    <source>
        <dbReference type="Pfam" id="PF02868"/>
    </source>
</evidence>
<keyword evidence="5 8" id="KW-0862">Zinc</keyword>
<dbReference type="GO" id="GO:0005576">
    <property type="term" value="C:extracellular region"/>
    <property type="evidence" value="ECO:0007669"/>
    <property type="project" value="UniProtKB-SubCell"/>
</dbReference>
<evidence type="ECO:0000256" key="2">
    <source>
        <dbReference type="ARBA" id="ARBA00022670"/>
    </source>
</evidence>
<dbReference type="PRINTS" id="PR00730">
    <property type="entry name" value="THERMOLYSIN"/>
</dbReference>
<evidence type="ECO:0000256" key="7">
    <source>
        <dbReference type="PIRSR" id="PIRSR623612-1"/>
    </source>
</evidence>
<dbReference type="Pfam" id="PF02868">
    <property type="entry name" value="Peptidase_M4_C"/>
    <property type="match status" value="1"/>
</dbReference>
<dbReference type="InterPro" id="IPR013856">
    <property type="entry name" value="Peptidase_M4_domain"/>
</dbReference>